<reference evidence="1" key="1">
    <citation type="submission" date="2020-05" db="EMBL/GenBank/DDBJ databases">
        <authorList>
            <person name="Chiriac C."/>
            <person name="Salcher M."/>
            <person name="Ghai R."/>
            <person name="Kavagutti S V."/>
        </authorList>
    </citation>
    <scope>NUCLEOTIDE SEQUENCE</scope>
</reference>
<organism evidence="1">
    <name type="scientific">uncultured Caudovirales phage</name>
    <dbReference type="NCBI Taxonomy" id="2100421"/>
    <lineage>
        <taxon>Viruses</taxon>
        <taxon>Duplodnaviria</taxon>
        <taxon>Heunggongvirae</taxon>
        <taxon>Uroviricota</taxon>
        <taxon>Caudoviricetes</taxon>
        <taxon>Peduoviridae</taxon>
        <taxon>Maltschvirus</taxon>
        <taxon>Maltschvirus maltsch</taxon>
    </lineage>
</organism>
<sequence length="114" mass="11526">MALVLADRVQETTTTTGTGTVTLAGAVSGFQSFSAVGNANSTYYTITGGTDWEVGIGTYTSSGTTLSRTTVLSSSNSGSLVSFSAGSKNVFVTYPASVAVPEGKAIVLAMVFGY</sequence>
<evidence type="ECO:0000313" key="1">
    <source>
        <dbReference type="EMBL" id="CAB5222512.1"/>
    </source>
</evidence>
<dbReference type="EMBL" id="LR798314">
    <property type="protein sequence ID" value="CAB5222512.1"/>
    <property type="molecule type" value="Genomic_DNA"/>
</dbReference>
<accession>A0A6J7X0I2</accession>
<name>A0A6J7X0I2_9CAUD</name>
<gene>
    <name evidence="1" type="ORF">UFOVP377_13</name>
</gene>
<protein>
    <submittedName>
        <fullName evidence="1">Uncharacterized protein</fullName>
    </submittedName>
</protein>
<proteinExistence type="predicted"/>